<dbReference type="InterPro" id="IPR041229">
    <property type="entry name" value="HEPN_Apea"/>
</dbReference>
<dbReference type="KEGG" id="mel:Metbo_1109"/>
<dbReference type="Proteomes" id="UP000007490">
    <property type="component" value="Chromosome"/>
</dbReference>
<dbReference type="AlphaFoldDB" id="F0T5W1"/>
<name>F0T5W1_METLA</name>
<reference evidence="4" key="1">
    <citation type="submission" date="2011-02" db="EMBL/GenBank/DDBJ databases">
        <title>Complete sequence of Methanobacterium sp. AL-21.</title>
        <authorList>
            <consortium name="US DOE Joint Genome Institute"/>
            <person name="Lucas S."/>
            <person name="Copeland A."/>
            <person name="Lapidus A."/>
            <person name="Cheng J.-F."/>
            <person name="Goodwin L."/>
            <person name="Pitluck S."/>
            <person name="Chertkov O."/>
            <person name="Detter J.C."/>
            <person name="Han C."/>
            <person name="Tapia R."/>
            <person name="Land M."/>
            <person name="Hauser L."/>
            <person name="Kyrpides N."/>
            <person name="Ivanova N."/>
            <person name="Mikhailova N."/>
            <person name="Pagani I."/>
            <person name="Cadillo-Quiroz H."/>
            <person name="Imachi H."/>
            <person name="Zinder S."/>
            <person name="Liu W."/>
            <person name="Woyke T."/>
        </authorList>
    </citation>
    <scope>NUCLEOTIDE SEQUENCE [LARGE SCALE GENOMIC DNA]</scope>
    <source>
        <strain evidence="4">AL-21</strain>
    </source>
</reference>
<evidence type="ECO:0000259" key="2">
    <source>
        <dbReference type="Pfam" id="PF18862"/>
    </source>
</evidence>
<evidence type="ECO:0000313" key="3">
    <source>
        <dbReference type="EMBL" id="ADZ09354.1"/>
    </source>
</evidence>
<keyword evidence="4" id="KW-1185">Reference proteome</keyword>
<dbReference type="EMBL" id="CP002551">
    <property type="protein sequence ID" value="ADZ09354.1"/>
    <property type="molecule type" value="Genomic_DNA"/>
</dbReference>
<sequence>MNLGISGVFFMDDKIEFNGYWWFPNKPDEEKVFGKLEYVPGEGAILKLSDFSEDKFEPFDRDPTEPYHEIVLGLTSEGKKITLYKCHNISNSYKGGGHGQEEVFIFTLKVWYIFVGHHFENLSDIKLKCISIQYSNLDEWIDMPLKIDELENRPKSIPLTKMGDYKVFIDFHKSMPFSSFRKMTVTQYANIWIESFQNNKPWAEYENIIRSIQNFLTIAFMHPTYPLKIKGKVRKDKIIQIVDDDFEGPIVESSPFIDIYVTHSQIPKLLEEVNSYQMLFPFDEVKKDIKRYLLNWLVNSSLYNSVYNSYFSTVYNKNLFLENQFLNVIMALEGYHRSRTDNIEIDKYLHNKRVESIIRVAPIEHEKWLESQLNYSNEPSLRARLLNILRPYSDVFRNMTRIESFIYKVVTNRNSLVHKDKNNNIDYGQLFYTTVILKIVFELYLLEDMGFKQEYIKQLIEKRKSHYAFKYMKMVNI</sequence>
<evidence type="ECO:0000259" key="1">
    <source>
        <dbReference type="Pfam" id="PF18739"/>
    </source>
</evidence>
<dbReference type="Pfam" id="PF18862">
    <property type="entry name" value="ApeA_NTD1"/>
    <property type="match status" value="1"/>
</dbReference>
<organism evidence="3 4">
    <name type="scientific">Methanobacterium lacus (strain AL-21)</name>
    <dbReference type="NCBI Taxonomy" id="877455"/>
    <lineage>
        <taxon>Archaea</taxon>
        <taxon>Methanobacteriati</taxon>
        <taxon>Methanobacteriota</taxon>
        <taxon>Methanomada group</taxon>
        <taxon>Methanobacteria</taxon>
        <taxon>Methanobacteriales</taxon>
        <taxon>Methanobacteriaceae</taxon>
        <taxon>Methanobacterium</taxon>
    </lineage>
</organism>
<evidence type="ECO:0000313" key="4">
    <source>
        <dbReference type="Proteomes" id="UP000007490"/>
    </source>
</evidence>
<dbReference type="Pfam" id="PF18739">
    <property type="entry name" value="HEPN_Apea"/>
    <property type="match status" value="1"/>
</dbReference>
<gene>
    <name evidence="3" type="ordered locus">Metbo_1109</name>
</gene>
<proteinExistence type="predicted"/>
<feature type="domain" description="Apea-like HEPN" evidence="1">
    <location>
        <begin position="326"/>
        <end position="454"/>
    </location>
</feature>
<dbReference type="HOGENOM" id="CLU_039923_0_0_2"/>
<accession>F0T5W1</accession>
<protein>
    <submittedName>
        <fullName evidence="3">Uncharacterized protein</fullName>
    </submittedName>
</protein>
<feature type="domain" description="ApeA N-terminal" evidence="2">
    <location>
        <begin position="16"/>
        <end position="296"/>
    </location>
</feature>
<dbReference type="InterPro" id="IPR041223">
    <property type="entry name" value="ApeA_NTD"/>
</dbReference>
<reference evidence="3 4" key="2">
    <citation type="journal article" date="2014" name="Int. J. Syst. Evol. Microbiol.">
        <title>Methanobacterium paludis sp. nov. and a novel strain of Methanobacterium lacus isolated from northern peatlands.</title>
        <authorList>
            <person name="Cadillo-Quiroz H."/>
            <person name="Brauer S.L."/>
            <person name="Goodson N."/>
            <person name="Yavitt J.B."/>
            <person name="Zinder S.H."/>
        </authorList>
    </citation>
    <scope>NUCLEOTIDE SEQUENCE [LARGE SCALE GENOMIC DNA]</scope>
    <source>
        <strain evidence="3 4">AL-21</strain>
    </source>
</reference>
<dbReference type="eggNOG" id="arCOG09518">
    <property type="taxonomic scope" value="Archaea"/>
</dbReference>